<evidence type="ECO:0000313" key="3">
    <source>
        <dbReference type="Proteomes" id="UP000555103"/>
    </source>
</evidence>
<accession>A0A840CMQ0</accession>
<keyword evidence="3" id="KW-1185">Reference proteome</keyword>
<sequence length="153" mass="16295">MFNKNKTYKGSAIQNPALQSLSVISGSATLKGEICIEDDLRIDGNVEGDINSKGKVVIGTEGCVKGKITGKSVEVKGKVLGDVTVSDIVILRTSSHYEGQITAYNIEIEAGASFFGNCRMETEGKTETSLNNSFNSNDIVPSAPAVDKVVEEY</sequence>
<dbReference type="InterPro" id="IPR007607">
    <property type="entry name" value="BacA/B"/>
</dbReference>
<evidence type="ECO:0000256" key="1">
    <source>
        <dbReference type="ARBA" id="ARBA00044755"/>
    </source>
</evidence>
<dbReference type="EMBL" id="JACIEP010000003">
    <property type="protein sequence ID" value="MBB4035318.1"/>
    <property type="molecule type" value="Genomic_DNA"/>
</dbReference>
<comment type="caution">
    <text evidence="2">The sequence shown here is derived from an EMBL/GenBank/DDBJ whole genome shotgun (WGS) entry which is preliminary data.</text>
</comment>
<proteinExistence type="inferred from homology"/>
<dbReference type="Proteomes" id="UP000555103">
    <property type="component" value="Unassembled WGS sequence"/>
</dbReference>
<dbReference type="PANTHER" id="PTHR35024">
    <property type="entry name" value="HYPOTHETICAL CYTOSOLIC PROTEIN"/>
    <property type="match status" value="1"/>
</dbReference>
<dbReference type="AlphaFoldDB" id="A0A840CMQ0"/>
<dbReference type="RefSeq" id="WP_183306247.1">
    <property type="nucleotide sequence ID" value="NZ_JACIEP010000003.1"/>
</dbReference>
<gene>
    <name evidence="2" type="ORF">GGR21_001207</name>
</gene>
<organism evidence="2 3">
    <name type="scientific">Dysgonomonas hofstadii</name>
    <dbReference type="NCBI Taxonomy" id="637886"/>
    <lineage>
        <taxon>Bacteria</taxon>
        <taxon>Pseudomonadati</taxon>
        <taxon>Bacteroidota</taxon>
        <taxon>Bacteroidia</taxon>
        <taxon>Bacteroidales</taxon>
        <taxon>Dysgonomonadaceae</taxon>
        <taxon>Dysgonomonas</taxon>
    </lineage>
</organism>
<comment type="similarity">
    <text evidence="1">Belongs to the bactofilin family.</text>
</comment>
<dbReference type="Pfam" id="PF04519">
    <property type="entry name" value="Bactofilin"/>
    <property type="match status" value="1"/>
</dbReference>
<evidence type="ECO:0000313" key="2">
    <source>
        <dbReference type="EMBL" id="MBB4035318.1"/>
    </source>
</evidence>
<protein>
    <submittedName>
        <fullName evidence="2">Cytoskeletal protein CcmA (Bactofilin family)</fullName>
    </submittedName>
</protein>
<name>A0A840CMQ0_9BACT</name>
<reference evidence="2 3" key="1">
    <citation type="submission" date="2020-08" db="EMBL/GenBank/DDBJ databases">
        <title>Genomic Encyclopedia of Type Strains, Phase IV (KMG-IV): sequencing the most valuable type-strain genomes for metagenomic binning, comparative biology and taxonomic classification.</title>
        <authorList>
            <person name="Goeker M."/>
        </authorList>
    </citation>
    <scope>NUCLEOTIDE SEQUENCE [LARGE SCALE GENOMIC DNA]</scope>
    <source>
        <strain evidence="2 3">DSM 104969</strain>
    </source>
</reference>
<dbReference type="PANTHER" id="PTHR35024:SF4">
    <property type="entry name" value="POLYMER-FORMING CYTOSKELETAL PROTEIN"/>
    <property type="match status" value="1"/>
</dbReference>